<evidence type="ECO:0000313" key="2">
    <source>
        <dbReference type="EMBL" id="RBQ09031.1"/>
    </source>
</evidence>
<dbReference type="EMBL" id="QNQU01000005">
    <property type="protein sequence ID" value="RBQ09031.1"/>
    <property type="molecule type" value="Genomic_DNA"/>
</dbReference>
<reference evidence="2 3" key="1">
    <citation type="submission" date="2018-07" db="EMBL/GenBank/DDBJ databases">
        <title>A draft genome of a endophytic bacteria, a new species of Pedobacter.</title>
        <authorList>
            <person name="Zhang Z.D."/>
            <person name="Chen Z.J."/>
        </authorList>
    </citation>
    <scope>NUCLEOTIDE SEQUENCE [LARGE SCALE GENOMIC DNA]</scope>
    <source>
        <strain evidence="2 3">RS10</strain>
    </source>
</reference>
<evidence type="ECO:0000313" key="3">
    <source>
        <dbReference type="Proteomes" id="UP000252081"/>
    </source>
</evidence>
<protein>
    <submittedName>
        <fullName evidence="2">DUF983 domain-containing protein</fullName>
    </submittedName>
</protein>
<proteinExistence type="predicted"/>
<comment type="caution">
    <text evidence="2">The sequence shown here is derived from an EMBL/GenBank/DDBJ whole genome shotgun (WGS) entry which is preliminary data.</text>
</comment>
<keyword evidence="3" id="KW-1185">Reference proteome</keyword>
<keyword evidence="1" id="KW-1133">Transmembrane helix</keyword>
<dbReference type="OrthoDB" id="9790326at2"/>
<accession>A0A366L573</accession>
<organism evidence="2 3">
    <name type="scientific">Pedobacter miscanthi</name>
    <dbReference type="NCBI Taxonomy" id="2259170"/>
    <lineage>
        <taxon>Bacteria</taxon>
        <taxon>Pseudomonadati</taxon>
        <taxon>Bacteroidota</taxon>
        <taxon>Sphingobacteriia</taxon>
        <taxon>Sphingobacteriales</taxon>
        <taxon>Sphingobacteriaceae</taxon>
        <taxon>Pedobacter</taxon>
    </lineage>
</organism>
<dbReference type="RefSeq" id="WP_113948205.1">
    <property type="nucleotide sequence ID" value="NZ_QNQU01000005.1"/>
</dbReference>
<sequence>MENSTNNRYSDLKLSKEQHHVSQWSGFIHSKCPRCRMGSVFTGAVYGLKIQKMNEVCSVCALKFEREPGYFYVSMFVSYAMNVAEIISISVGAYILGLDIVYENLWYFVLAIFAGVALLSPFNYRYSRMVLLYWLSPGLHYDPSRIVENNTKIG</sequence>
<dbReference type="Proteomes" id="UP000252081">
    <property type="component" value="Unassembled WGS sequence"/>
</dbReference>
<feature type="transmembrane region" description="Helical" evidence="1">
    <location>
        <begin position="105"/>
        <end position="124"/>
    </location>
</feature>
<keyword evidence="1" id="KW-0812">Transmembrane</keyword>
<dbReference type="AlphaFoldDB" id="A0A366L573"/>
<gene>
    <name evidence="2" type="ORF">DRW42_07465</name>
</gene>
<feature type="transmembrane region" description="Helical" evidence="1">
    <location>
        <begin position="70"/>
        <end position="93"/>
    </location>
</feature>
<keyword evidence="1" id="KW-0472">Membrane</keyword>
<name>A0A366L573_9SPHI</name>
<evidence type="ECO:0000256" key="1">
    <source>
        <dbReference type="SAM" id="Phobius"/>
    </source>
</evidence>